<dbReference type="Gene3D" id="3.90.550.10">
    <property type="entry name" value="Spore Coat Polysaccharide Biosynthesis Protein SpsA, Chain A"/>
    <property type="match status" value="1"/>
</dbReference>
<dbReference type="SUPFAM" id="SSF53448">
    <property type="entry name" value="Nucleotide-diphospho-sugar transferases"/>
    <property type="match status" value="1"/>
</dbReference>
<evidence type="ECO:0000313" key="3">
    <source>
        <dbReference type="Proteomes" id="UP000230093"/>
    </source>
</evidence>
<sequence>MKALILAAGFGVRLREMIHGRPKPMAPIAGKPFLEHLINNLKKKGVKDIVLAVGYLSDYIVDYFGDGKNLRVNIAYSIDNRPLGTAGTIKYAQSFFNEDFLVLNGDTFIDLDFFDFLKYHQEKKADVTIAVAKKFQGRGGLIVLNKDKTVKEFKEIIGHQKGKGYNNAGAYIFKPSVLKFLKKGERASLEKDLFPLLIEKKYKLVGYPIKDYLDIGSPESYKKAIQVLKRMEGK</sequence>
<dbReference type="EMBL" id="PEZT01000010">
    <property type="protein sequence ID" value="PIS09394.1"/>
    <property type="molecule type" value="Genomic_DNA"/>
</dbReference>
<dbReference type="PANTHER" id="PTHR22572">
    <property type="entry name" value="SUGAR-1-PHOSPHATE GUANYL TRANSFERASE"/>
    <property type="match status" value="1"/>
</dbReference>
<proteinExistence type="predicted"/>
<evidence type="ECO:0000259" key="1">
    <source>
        <dbReference type="Pfam" id="PF00483"/>
    </source>
</evidence>
<comment type="caution">
    <text evidence="2">The sequence shown here is derived from an EMBL/GenBank/DDBJ whole genome shotgun (WGS) entry which is preliminary data.</text>
</comment>
<dbReference type="InterPro" id="IPR050486">
    <property type="entry name" value="Mannose-1P_guanyltransferase"/>
</dbReference>
<feature type="domain" description="Nucleotidyl transferase" evidence="1">
    <location>
        <begin position="2"/>
        <end position="226"/>
    </location>
</feature>
<dbReference type="AlphaFoldDB" id="A0A2H0W9Q1"/>
<accession>A0A2H0W9Q1</accession>
<dbReference type="Pfam" id="PF00483">
    <property type="entry name" value="NTP_transferase"/>
    <property type="match status" value="1"/>
</dbReference>
<dbReference type="InterPro" id="IPR029044">
    <property type="entry name" value="Nucleotide-diphossugar_trans"/>
</dbReference>
<dbReference type="Proteomes" id="UP000230093">
    <property type="component" value="Unassembled WGS sequence"/>
</dbReference>
<reference evidence="3" key="1">
    <citation type="submission" date="2017-09" db="EMBL/GenBank/DDBJ databases">
        <title>Depth-based differentiation of microbial function through sediment-hosted aquifers and enrichment of novel symbionts in the deep terrestrial subsurface.</title>
        <authorList>
            <person name="Probst A.J."/>
            <person name="Ladd B."/>
            <person name="Jarett J.K."/>
            <person name="Geller-Mcgrath D.E."/>
            <person name="Sieber C.M.K."/>
            <person name="Emerson J.B."/>
            <person name="Anantharaman K."/>
            <person name="Thomas B.C."/>
            <person name="Malmstrom R."/>
            <person name="Stieglmeier M."/>
            <person name="Klingl A."/>
            <person name="Woyke T."/>
            <person name="Ryan C.M."/>
            <person name="Banfield J.F."/>
        </authorList>
    </citation>
    <scope>NUCLEOTIDE SEQUENCE [LARGE SCALE GENOMIC DNA]</scope>
</reference>
<gene>
    <name evidence="2" type="ORF">COT75_01810</name>
</gene>
<dbReference type="InterPro" id="IPR005835">
    <property type="entry name" value="NTP_transferase_dom"/>
</dbReference>
<name>A0A2H0W9Q1_9BACT</name>
<organism evidence="2 3">
    <name type="scientific">Candidatus Beckwithbacteria bacterium CG10_big_fil_rev_8_21_14_0_10_34_10</name>
    <dbReference type="NCBI Taxonomy" id="1974495"/>
    <lineage>
        <taxon>Bacteria</taxon>
        <taxon>Candidatus Beckwithiibacteriota</taxon>
    </lineage>
</organism>
<evidence type="ECO:0000313" key="2">
    <source>
        <dbReference type="EMBL" id="PIS09394.1"/>
    </source>
</evidence>
<protein>
    <recommendedName>
        <fullName evidence="1">Nucleotidyl transferase domain-containing protein</fullName>
    </recommendedName>
</protein>